<accession>A0A1Y1I6P2</accession>
<keyword evidence="1" id="KW-0812">Transmembrane</keyword>
<dbReference type="AlphaFoldDB" id="A0A1Y1I6P2"/>
<evidence type="ECO:0000313" key="3">
    <source>
        <dbReference type="Proteomes" id="UP000054558"/>
    </source>
</evidence>
<keyword evidence="3" id="KW-1185">Reference proteome</keyword>
<gene>
    <name evidence="2" type="ORF">KFL_002190410</name>
</gene>
<evidence type="ECO:0000256" key="1">
    <source>
        <dbReference type="SAM" id="Phobius"/>
    </source>
</evidence>
<sequence length="316" mass="35313">MKDALARLVARPLDFVPFSGDDLKERVTSTVRFILVVCLGAMIANHDAFLGAMFVLFVGAIKMCTSEQSRWEAVVPAVRPHVFRDGRVVDTAGCRLPTDANPFGNFLLTDYDDPDRPPACRYEDVSELVDEKFYKGLYRNADDLYETESSQRQFYQMPVTTLCNDTSTAPLDYTFATRFSTGCALPRSAFDHCTASYRPGGALVDRETALRFGEPFETYDPMIPVADVELYDRSPLMIRSGMDVGVENALRLAPPSIAAGDVRRRGELGETFGTVDLFPPEQPRVCMPVIQPRFGESTRVAAKNREYARRMGLRSD</sequence>
<dbReference type="EMBL" id="DF237168">
    <property type="protein sequence ID" value="GAQ85089.1"/>
    <property type="molecule type" value="Genomic_DNA"/>
</dbReference>
<dbReference type="Proteomes" id="UP000054558">
    <property type="component" value="Unassembled WGS sequence"/>
</dbReference>
<reference evidence="2 3" key="1">
    <citation type="journal article" date="2014" name="Nat. Commun.">
        <title>Klebsormidium flaccidum genome reveals primary factors for plant terrestrial adaptation.</title>
        <authorList>
            <person name="Hori K."/>
            <person name="Maruyama F."/>
            <person name="Fujisawa T."/>
            <person name="Togashi T."/>
            <person name="Yamamoto N."/>
            <person name="Seo M."/>
            <person name="Sato S."/>
            <person name="Yamada T."/>
            <person name="Mori H."/>
            <person name="Tajima N."/>
            <person name="Moriyama T."/>
            <person name="Ikeuchi M."/>
            <person name="Watanabe M."/>
            <person name="Wada H."/>
            <person name="Kobayashi K."/>
            <person name="Saito M."/>
            <person name="Masuda T."/>
            <person name="Sasaki-Sekimoto Y."/>
            <person name="Mashiguchi K."/>
            <person name="Awai K."/>
            <person name="Shimojima M."/>
            <person name="Masuda S."/>
            <person name="Iwai M."/>
            <person name="Nobusawa T."/>
            <person name="Narise T."/>
            <person name="Kondo S."/>
            <person name="Saito H."/>
            <person name="Sato R."/>
            <person name="Murakawa M."/>
            <person name="Ihara Y."/>
            <person name="Oshima-Yamada Y."/>
            <person name="Ohtaka K."/>
            <person name="Satoh M."/>
            <person name="Sonobe K."/>
            <person name="Ishii M."/>
            <person name="Ohtani R."/>
            <person name="Kanamori-Sato M."/>
            <person name="Honoki R."/>
            <person name="Miyazaki D."/>
            <person name="Mochizuki H."/>
            <person name="Umetsu J."/>
            <person name="Higashi K."/>
            <person name="Shibata D."/>
            <person name="Kamiya Y."/>
            <person name="Sato N."/>
            <person name="Nakamura Y."/>
            <person name="Tabata S."/>
            <person name="Ida S."/>
            <person name="Kurokawa K."/>
            <person name="Ohta H."/>
        </authorList>
    </citation>
    <scope>NUCLEOTIDE SEQUENCE [LARGE SCALE GENOMIC DNA]</scope>
    <source>
        <strain evidence="2 3">NIES-2285</strain>
    </source>
</reference>
<organism evidence="2 3">
    <name type="scientific">Klebsormidium nitens</name>
    <name type="common">Green alga</name>
    <name type="synonym">Ulothrix nitens</name>
    <dbReference type="NCBI Taxonomy" id="105231"/>
    <lineage>
        <taxon>Eukaryota</taxon>
        <taxon>Viridiplantae</taxon>
        <taxon>Streptophyta</taxon>
        <taxon>Klebsormidiophyceae</taxon>
        <taxon>Klebsormidiales</taxon>
        <taxon>Klebsormidiaceae</taxon>
        <taxon>Klebsormidium</taxon>
    </lineage>
</organism>
<keyword evidence="1" id="KW-1133">Transmembrane helix</keyword>
<feature type="transmembrane region" description="Helical" evidence="1">
    <location>
        <begin position="33"/>
        <end position="61"/>
    </location>
</feature>
<keyword evidence="1" id="KW-0472">Membrane</keyword>
<evidence type="ECO:0000313" key="2">
    <source>
        <dbReference type="EMBL" id="GAQ85089.1"/>
    </source>
</evidence>
<protein>
    <submittedName>
        <fullName evidence="2">Uncharacterized protein</fullName>
    </submittedName>
</protein>
<proteinExistence type="predicted"/>
<name>A0A1Y1I6P2_KLENI</name>